<dbReference type="Proteomes" id="UP000326951">
    <property type="component" value="Chromosome"/>
</dbReference>
<organism evidence="1 4">
    <name type="scientific">Sporolactobacillus terrae</name>
    <dbReference type="NCBI Taxonomy" id="269673"/>
    <lineage>
        <taxon>Bacteria</taxon>
        <taxon>Bacillati</taxon>
        <taxon>Bacillota</taxon>
        <taxon>Bacilli</taxon>
        <taxon>Bacillales</taxon>
        <taxon>Sporolactobacillaceae</taxon>
        <taxon>Sporolactobacillus</taxon>
    </lineage>
</organism>
<dbReference type="Proteomes" id="UP000285882">
    <property type="component" value="Chromosome"/>
</dbReference>
<dbReference type="RefSeq" id="WP_028976545.1">
    <property type="nucleotide sequence ID" value="NZ_AP021853.1"/>
</dbReference>
<accession>A0A410DBK8</accession>
<name>A0A410DBK8_9BACL</name>
<proteinExistence type="predicted"/>
<dbReference type="AlphaFoldDB" id="A0A410DBK8"/>
<gene>
    <name evidence="2" type="ORF">C0674_13425</name>
    <name evidence="1" type="ORF">St703_27040</name>
</gene>
<evidence type="ECO:0000313" key="3">
    <source>
        <dbReference type="Proteomes" id="UP000285882"/>
    </source>
</evidence>
<reference evidence="1 4" key="2">
    <citation type="submission" date="2019-09" db="EMBL/GenBank/DDBJ databases">
        <title>Complete genome sequence of Sporolactobacillus terrae 70-3.</title>
        <authorList>
            <person name="Tanaka N."/>
            <person name="Shiwa Y."/>
            <person name="Fujita N."/>
            <person name="Tanasupawat S."/>
        </authorList>
    </citation>
    <scope>NUCLEOTIDE SEQUENCE [LARGE SCALE GENOMIC DNA]</scope>
    <source>
        <strain evidence="1 4">70-3</strain>
    </source>
</reference>
<evidence type="ECO:0000313" key="1">
    <source>
        <dbReference type="EMBL" id="BBN99999.1"/>
    </source>
</evidence>
<keyword evidence="3" id="KW-1185">Reference proteome</keyword>
<sequence length="159" mass="19217">MSNIYYSIKNGVTNLIKWFPVIWTDRDYDNAYLYKLLWKKLQNMANMQRREGHSTNSEEIAEQIEYAANLAHRLWKNNYLEETLNKYDYYTKYPAIDANEIMHVADQPNKDGNYDVTQSINTIQLKLFRQCGTEADDLFEEEHKQLFDYLKRYSESWWD</sequence>
<dbReference type="EMBL" id="AP021853">
    <property type="protein sequence ID" value="BBN99999.1"/>
    <property type="molecule type" value="Genomic_DNA"/>
</dbReference>
<evidence type="ECO:0000313" key="4">
    <source>
        <dbReference type="Proteomes" id="UP000326951"/>
    </source>
</evidence>
<protein>
    <submittedName>
        <fullName evidence="1">Uncharacterized protein</fullName>
    </submittedName>
</protein>
<dbReference type="EMBL" id="CP025688">
    <property type="protein sequence ID" value="QAA23520.1"/>
    <property type="molecule type" value="Genomic_DNA"/>
</dbReference>
<reference evidence="2 3" key="1">
    <citation type="submission" date="2018-01" db="EMBL/GenBank/DDBJ databases">
        <title>Complete genome sequencing of Sporolactobacillus terrae DLG3.</title>
        <authorList>
            <person name="Nam Y.-D."/>
            <person name="Kang J."/>
            <person name="Chung W.-H."/>
        </authorList>
    </citation>
    <scope>NUCLEOTIDE SEQUENCE [LARGE SCALE GENOMIC DNA]</scope>
    <source>
        <strain evidence="2 3">DLG3</strain>
    </source>
</reference>
<evidence type="ECO:0000313" key="2">
    <source>
        <dbReference type="EMBL" id="QAA23520.1"/>
    </source>
</evidence>